<comment type="caution">
    <text evidence="2">The sequence shown here is derived from an EMBL/GenBank/DDBJ whole genome shotgun (WGS) entry which is preliminary data.</text>
</comment>
<sequence>MLDRIIRNFYLLGVILLLSCQTSRTYYVTPKGDNTNTGTSIESPLATIDKALDIIVLEREKGDGEPVTIFLREGTYNIKKTLKLGKELSNVTIKPYKGENVVFNGGVSINIGSIKRNTNTSVLFVDLKAQGITDFGMLRSVGFARPFGASWGEVFINKMPMHLARWPNKGMVPMGKVLDKGSIPRYDDFSNRGGIIKYDSLRINKWAREKNIWMSGYFMWGYADDMIKISNIDTINKTIKTASATLYGFGDGKEWRNWYGVNILAELDAPGEYYVDQDKGELYFIPMDTNIQTLEFSILEDPFFLIQGAKNITIQGINFECARGLGIVMDNTEGVAVSQCEFKNLGSLGVAVGKGIEPFTEYRHEGTGTPKSGIIGSLQQHFYAHTTFNREGGKNNIIKDCKFYQLGAGGVSLGGGNRLTLEKGNNIVENCLFHDVNRIEKSYRPAIHLTGVGNQIRHCEIYNTPSMAIYMYGNDHIIEYNYIHDVVLEAEDQGAFYYGRDPSERGTIVRYNYFENIPDRFSTCAVYHDDGACGLTVFGNVFYRAGKRNILLGGGSDNVFQNNIFIDNKIGIHVDNRLQNWSKAVLEKDGLFEKRLQEVNYSNPPYSVSYPKLKTYLEKADLPTGNIVENNVFINVKNLIDGNLEWLDFKTNNQEIKGDPTFRDWDKQDFTLKTASEVFKRLPDFKRIPFDKIGLYDK</sequence>
<gene>
    <name evidence="2" type="ORF">GCM10022395_02380</name>
</gene>
<dbReference type="PANTHER" id="PTHR36453:SF1">
    <property type="entry name" value="RIGHT HANDED BETA HELIX DOMAIN-CONTAINING PROTEIN"/>
    <property type="match status" value="1"/>
</dbReference>
<dbReference type="SUPFAM" id="SSF51126">
    <property type="entry name" value="Pectin lyase-like"/>
    <property type="match status" value="1"/>
</dbReference>
<protein>
    <recommendedName>
        <fullName evidence="1">Right handed beta helix domain-containing protein</fullName>
    </recommendedName>
</protein>
<dbReference type="EMBL" id="BAABCY010000009">
    <property type="protein sequence ID" value="GAA3554392.1"/>
    <property type="molecule type" value="Genomic_DNA"/>
</dbReference>
<dbReference type="InterPro" id="IPR006626">
    <property type="entry name" value="PbH1"/>
</dbReference>
<dbReference type="SMART" id="SM00710">
    <property type="entry name" value="PbH1"/>
    <property type="match status" value="6"/>
</dbReference>
<organism evidence="2 3">
    <name type="scientific">Snuella lapsa</name>
    <dbReference type="NCBI Taxonomy" id="870481"/>
    <lineage>
        <taxon>Bacteria</taxon>
        <taxon>Pseudomonadati</taxon>
        <taxon>Bacteroidota</taxon>
        <taxon>Flavobacteriia</taxon>
        <taxon>Flavobacteriales</taxon>
        <taxon>Flavobacteriaceae</taxon>
        <taxon>Snuella</taxon>
    </lineage>
</organism>
<evidence type="ECO:0000313" key="2">
    <source>
        <dbReference type="EMBL" id="GAA3554392.1"/>
    </source>
</evidence>
<dbReference type="InterPro" id="IPR011050">
    <property type="entry name" value="Pectin_lyase_fold/virulence"/>
</dbReference>
<feature type="domain" description="Right handed beta helix" evidence="1">
    <location>
        <begin position="446"/>
        <end position="576"/>
    </location>
</feature>
<reference evidence="3" key="1">
    <citation type="journal article" date="2019" name="Int. J. Syst. Evol. Microbiol.">
        <title>The Global Catalogue of Microorganisms (GCM) 10K type strain sequencing project: providing services to taxonomists for standard genome sequencing and annotation.</title>
        <authorList>
            <consortium name="The Broad Institute Genomics Platform"/>
            <consortium name="The Broad Institute Genome Sequencing Center for Infectious Disease"/>
            <person name="Wu L."/>
            <person name="Ma J."/>
        </authorList>
    </citation>
    <scope>NUCLEOTIDE SEQUENCE [LARGE SCALE GENOMIC DNA]</scope>
    <source>
        <strain evidence="3">JCM 17111</strain>
    </source>
</reference>
<dbReference type="PROSITE" id="PS51257">
    <property type="entry name" value="PROKAR_LIPOPROTEIN"/>
    <property type="match status" value="1"/>
</dbReference>
<evidence type="ECO:0000313" key="3">
    <source>
        <dbReference type="Proteomes" id="UP001500954"/>
    </source>
</evidence>
<dbReference type="InterPro" id="IPR012334">
    <property type="entry name" value="Pectin_lyas_fold"/>
</dbReference>
<dbReference type="RefSeq" id="WP_345003889.1">
    <property type="nucleotide sequence ID" value="NZ_BAABCY010000009.1"/>
</dbReference>
<keyword evidence="3" id="KW-1185">Reference proteome</keyword>
<dbReference type="InterPro" id="IPR039448">
    <property type="entry name" value="Beta_helix"/>
</dbReference>
<evidence type="ECO:0000259" key="1">
    <source>
        <dbReference type="Pfam" id="PF13229"/>
    </source>
</evidence>
<proteinExistence type="predicted"/>
<dbReference type="Proteomes" id="UP001500954">
    <property type="component" value="Unassembled WGS sequence"/>
</dbReference>
<dbReference type="PANTHER" id="PTHR36453">
    <property type="entry name" value="SECRETED PROTEIN-RELATED"/>
    <property type="match status" value="1"/>
</dbReference>
<accession>A0ABP6WP03</accession>
<dbReference type="Pfam" id="PF13229">
    <property type="entry name" value="Beta_helix"/>
    <property type="match status" value="1"/>
</dbReference>
<dbReference type="Gene3D" id="2.160.20.10">
    <property type="entry name" value="Single-stranded right-handed beta-helix, Pectin lyase-like"/>
    <property type="match status" value="2"/>
</dbReference>
<name>A0ABP6WP03_9FLAO</name>